<sequence length="767" mass="84110">MSHFRCDVTPITTPEHPHILSIGETLTIELSIENQSSEVRRLHLVGSQLPENCYTIHYPDVQVWTGLVVKFNSLELEPGQVGRVQVQIHPPQGAPTQRQQLTLALHSDHLSDAMDVQQTVYLYVEPAHDLLVMLEPKSQAIRGEVGHYQILLKNNGSVHRQLTAQVRSLNRKSLAVYALEPFVINLAPETEIYVALEVRPKKPARFQWGRPRREKFELGLEDHDGLPLPSKLPQGSLTWQLQGSLPRLLLPLVLGATAAAALIGIFWGRQSEVPKIASLQVIATSEATQEEAVRLNWTIKNPKQLQKLVLMRQDSTGQQTLQTLDFSQGIPEKLRQKNAARGFCQLSAESKPKTLTCKNVLAPIPNTQLHRFQLQSFGRRSVTQPADSKLTEAVAIQSNPVPKVVAFFSPNTVYTSDQKSTGVLVAQASNQGKTENSKAGVLLNWEITNAQRIKELQLRSSNGQLRTYDLQSGELPPALAKHCSFGEMLICKQVPTQTQQPGDYVFKLTAFPKGRLAKATAPKATGPIKVNPQPLRIASFRINGQDVTDKYIYDVAKLGPQAKLDLDWKLEGGNEVRAAIFPAPGAVPTVGKTTVQLNPLFQKGTLFLQAVDASGQQIKQAVAIEFRNQPSTAKSLPASPKPPPQSVAVRPPQPAPASPLSRPASPKVSPPAPAAQPVFKPAPVRQRPVATAPPPRPSSELLSEANAIIRGLVLARNDGKIAINGATWRKTQDAIRLLRQGYSRSEAAQRSGVPLWKLDTLVAIGKR</sequence>
<evidence type="ECO:0000313" key="2">
    <source>
        <dbReference type="EMBL" id="PZD74086.1"/>
    </source>
</evidence>
<proteinExistence type="predicted"/>
<accession>A0A2W1JLL1</accession>
<keyword evidence="3" id="KW-1185">Reference proteome</keyword>
<feature type="compositionally biased region" description="Low complexity" evidence="1">
    <location>
        <begin position="658"/>
        <end position="667"/>
    </location>
</feature>
<protein>
    <submittedName>
        <fullName evidence="2">Uncharacterized protein</fullName>
    </submittedName>
</protein>
<evidence type="ECO:0000313" key="3">
    <source>
        <dbReference type="Proteomes" id="UP000248857"/>
    </source>
</evidence>
<name>A0A2W1JLL1_9CYAN</name>
<dbReference type="RefSeq" id="WP_110985423.1">
    <property type="nucleotide sequence ID" value="NZ_CAWNWM010000003.1"/>
</dbReference>
<dbReference type="EMBL" id="PQWO01000003">
    <property type="protein sequence ID" value="PZD74086.1"/>
    <property type="molecule type" value="Genomic_DNA"/>
</dbReference>
<dbReference type="Proteomes" id="UP000248857">
    <property type="component" value="Unassembled WGS sequence"/>
</dbReference>
<gene>
    <name evidence="2" type="ORF">C1752_01467</name>
</gene>
<reference evidence="2 3" key="1">
    <citation type="journal article" date="2018" name="Sci. Rep.">
        <title>A novel species of the marine cyanobacterium Acaryochloris with a unique pigment content and lifestyle.</title>
        <authorList>
            <person name="Partensky F."/>
            <person name="Six C."/>
            <person name="Ratin M."/>
            <person name="Garczarek L."/>
            <person name="Vaulot D."/>
            <person name="Probert I."/>
            <person name="Calteau A."/>
            <person name="Gourvil P."/>
            <person name="Marie D."/>
            <person name="Grebert T."/>
            <person name="Bouchier C."/>
            <person name="Le Panse S."/>
            <person name="Gachenot M."/>
            <person name="Rodriguez F."/>
            <person name="Garrido J.L."/>
        </authorList>
    </citation>
    <scope>NUCLEOTIDE SEQUENCE [LARGE SCALE GENOMIC DNA]</scope>
    <source>
        <strain evidence="2 3">RCC1774</strain>
    </source>
</reference>
<organism evidence="2 3">
    <name type="scientific">Acaryochloris thomasi RCC1774</name>
    <dbReference type="NCBI Taxonomy" id="1764569"/>
    <lineage>
        <taxon>Bacteria</taxon>
        <taxon>Bacillati</taxon>
        <taxon>Cyanobacteriota</taxon>
        <taxon>Cyanophyceae</taxon>
        <taxon>Acaryochloridales</taxon>
        <taxon>Acaryochloridaceae</taxon>
        <taxon>Acaryochloris</taxon>
        <taxon>Acaryochloris thomasi</taxon>
    </lineage>
</organism>
<comment type="caution">
    <text evidence="2">The sequence shown here is derived from an EMBL/GenBank/DDBJ whole genome shotgun (WGS) entry which is preliminary data.</text>
</comment>
<feature type="region of interest" description="Disordered" evidence="1">
    <location>
        <begin position="631"/>
        <end position="699"/>
    </location>
</feature>
<feature type="compositionally biased region" description="Pro residues" evidence="1">
    <location>
        <begin position="639"/>
        <end position="657"/>
    </location>
</feature>
<dbReference type="OrthoDB" id="524102at2"/>
<evidence type="ECO:0000256" key="1">
    <source>
        <dbReference type="SAM" id="MobiDB-lite"/>
    </source>
</evidence>
<dbReference type="AlphaFoldDB" id="A0A2W1JLL1"/>